<keyword evidence="11" id="KW-0735">Signal-anchor</keyword>
<dbReference type="EC" id="3.4.11.-" evidence="20"/>
<feature type="domain" description="ERAP1-like C-terminal" evidence="22">
    <location>
        <begin position="597"/>
        <end position="826"/>
    </location>
</feature>
<evidence type="ECO:0000256" key="20">
    <source>
        <dbReference type="RuleBase" id="RU364040"/>
    </source>
</evidence>
<evidence type="ECO:0000259" key="21">
    <source>
        <dbReference type="Pfam" id="PF01433"/>
    </source>
</evidence>
<protein>
    <recommendedName>
        <fullName evidence="20">Aminopeptidase</fullName>
        <ecNumber evidence="20">3.4.11.-</ecNumber>
    </recommendedName>
</protein>
<evidence type="ECO:0000256" key="9">
    <source>
        <dbReference type="ARBA" id="ARBA00022801"/>
    </source>
</evidence>
<evidence type="ECO:0000256" key="3">
    <source>
        <dbReference type="ARBA" id="ARBA00010136"/>
    </source>
</evidence>
<comment type="subcellular location">
    <subcellularLocation>
        <location evidence="2">Cell membrane</location>
        <topology evidence="2">Lipid-anchor</topology>
        <topology evidence="2">GPI-anchor</topology>
    </subcellularLocation>
    <subcellularLocation>
        <location evidence="1">Membrane</location>
        <topology evidence="1">Single-pass type II membrane protein</topology>
    </subcellularLocation>
</comment>
<evidence type="ECO:0000256" key="5">
    <source>
        <dbReference type="ARBA" id="ARBA00022622"/>
    </source>
</evidence>
<dbReference type="GO" id="GO:0005737">
    <property type="term" value="C:cytoplasm"/>
    <property type="evidence" value="ECO:0007669"/>
    <property type="project" value="TreeGrafter"/>
</dbReference>
<dbReference type="PRINTS" id="PR00756">
    <property type="entry name" value="ALADIPTASE"/>
</dbReference>
<dbReference type="GO" id="GO:0043171">
    <property type="term" value="P:peptide catabolic process"/>
    <property type="evidence" value="ECO:0007669"/>
    <property type="project" value="TreeGrafter"/>
</dbReference>
<dbReference type="Gene3D" id="1.25.50.20">
    <property type="match status" value="1"/>
</dbReference>
<evidence type="ECO:0000256" key="1">
    <source>
        <dbReference type="ARBA" id="ARBA00004606"/>
    </source>
</evidence>
<dbReference type="GO" id="GO:0006508">
    <property type="term" value="P:proteolysis"/>
    <property type="evidence" value="ECO:0007669"/>
    <property type="project" value="UniProtKB-KW"/>
</dbReference>
<feature type="domain" description="Aminopeptidase N-like N-terminal" evidence="23">
    <location>
        <begin position="65"/>
        <end position="254"/>
    </location>
</feature>
<evidence type="ECO:0000256" key="2">
    <source>
        <dbReference type="ARBA" id="ARBA00004609"/>
    </source>
</evidence>
<evidence type="ECO:0000256" key="12">
    <source>
        <dbReference type="ARBA" id="ARBA00022989"/>
    </source>
</evidence>
<dbReference type="InterPro" id="IPR027268">
    <property type="entry name" value="Peptidase_M4/M1_CTD_sf"/>
</dbReference>
<evidence type="ECO:0000256" key="16">
    <source>
        <dbReference type="ARBA" id="ARBA00023288"/>
    </source>
</evidence>
<feature type="active site" description="Proton acceptor" evidence="17">
    <location>
        <position position="364"/>
    </location>
</feature>
<dbReference type="Pfam" id="PF17900">
    <property type="entry name" value="Peptidase_M1_N"/>
    <property type="match status" value="1"/>
</dbReference>
<reference evidence="24" key="1">
    <citation type="submission" date="2022-08" db="UniProtKB">
        <authorList>
            <consortium name="EnsemblMetazoa"/>
        </authorList>
    </citation>
    <scope>IDENTIFICATION</scope>
</reference>
<evidence type="ECO:0000256" key="14">
    <source>
        <dbReference type="ARBA" id="ARBA00023136"/>
    </source>
</evidence>
<proteinExistence type="inferred from homology"/>
<evidence type="ECO:0000259" key="22">
    <source>
        <dbReference type="Pfam" id="PF11838"/>
    </source>
</evidence>
<sequence length="935" mass="106265">LIPLTNLEPIGRLYTGFLVMKKFRAFTCSALLLSALLAVTPSVVQARGIVSGRAFDSYRLPNTTVPTHYTLRLDTDIHREIFDYTGNVQIRINVLEATDQIVLHSSRSEITHVQLRNGVGLSVPVKNFEFDEDKEFLVVNVGTTLQPNTGTYTLEIDFTNSIARNDQAGFYRSSYDDENGVRRYLGLTQFESVDARTSFPCYDEPGIKTTYDILIVCGIDYHARSNAPLRGIQLLEGGKKLSTFATTPRMQTYLVAWLVSDFKYEREVLTDPQLAIASWSKPSSVHLLSYSVDASKRFMRAMEEYFDQLYSMSKIDNVAIKDEDYAAGAMENWGLVTYKESAISYGPEDGEQRQVGVVTIVGHEFTHQFFGNLLAPKWWSYLWLNEGFARLYQYYLGAISHPELQLRERFVTGPFQTALRADNSLTVRPMTYYTETRPSISRLFDSIAYDKSACVLRMMNYALGERTFQKGLRYYLQQNKERGVVEESNLFDSLEQAAKEDAVLPISLSIHEIFGSWSHQPGVPLVKVRRDGNEYLFTQERYIANTPPEEPFENSWWIPISFSTPSNNAFEKLPAFWMPPNVSEVAYTIETVQDEVVSFNPHSTGYYRVEYEESMLRELIERINKDHTGFEPATRARLIDDTLNIAQSRGGNYDVVLQLLNYLQRETDYVPWAVAYENLRHMQSMLRTNEAVSQLLERFIEKIASPLLERYGGVDHRTGESASVGELRTIAIDLACSGSQSCNDDAQSAVRSLASKKHYTMEDNALLCHGLQHSNAEQRKALQAQFSQALSDKNLDNPSAKQFLLQSLSCLGEDMTKVQSFAKYLLALSESDRTKALHRLLVELNVPLAEIVQSLQSELSQRRSNSVYYKHGPKLIFEIARYVTDPADVQLLSSVASSYDSWVASEIEQQVNANLNWVEQNAELLKNALTRYFDA</sequence>
<dbReference type="InterPro" id="IPR001930">
    <property type="entry name" value="Peptidase_M1"/>
</dbReference>
<dbReference type="GO" id="GO:0005886">
    <property type="term" value="C:plasma membrane"/>
    <property type="evidence" value="ECO:0007669"/>
    <property type="project" value="UniProtKB-SubCell"/>
</dbReference>
<keyword evidence="7" id="KW-0812">Transmembrane</keyword>
<dbReference type="Pfam" id="PF01433">
    <property type="entry name" value="Peptidase_M1"/>
    <property type="match status" value="1"/>
</dbReference>
<keyword evidence="15" id="KW-0325">Glycoprotein</keyword>
<evidence type="ECO:0000256" key="8">
    <source>
        <dbReference type="ARBA" id="ARBA00022723"/>
    </source>
</evidence>
<evidence type="ECO:0000313" key="24">
    <source>
        <dbReference type="EnsemblMetazoa" id="ACOM038304-PA.1"/>
    </source>
</evidence>
<evidence type="ECO:0000256" key="15">
    <source>
        <dbReference type="ARBA" id="ARBA00023180"/>
    </source>
</evidence>
<keyword evidence="5" id="KW-0336">GPI-anchor</keyword>
<dbReference type="VEuPathDB" id="VectorBase:ACON2_035759"/>
<dbReference type="EnsemblMetazoa" id="ACOM038304-RA">
    <property type="protein sequence ID" value="ACOM038304-PA.1"/>
    <property type="gene ID" value="ACOM038304"/>
</dbReference>
<evidence type="ECO:0000259" key="23">
    <source>
        <dbReference type="Pfam" id="PF17900"/>
    </source>
</evidence>
<evidence type="ECO:0000256" key="17">
    <source>
        <dbReference type="PIRSR" id="PIRSR634016-1"/>
    </source>
</evidence>
<dbReference type="PANTHER" id="PTHR11533">
    <property type="entry name" value="PROTEASE M1 ZINC METALLOPROTEASE"/>
    <property type="match status" value="1"/>
</dbReference>
<keyword evidence="16" id="KW-0449">Lipoprotein</keyword>
<dbReference type="SUPFAM" id="SSF63737">
    <property type="entry name" value="Leukotriene A4 hydrolase N-terminal domain"/>
    <property type="match status" value="1"/>
</dbReference>
<dbReference type="InterPro" id="IPR024571">
    <property type="entry name" value="ERAP1-like_C_dom"/>
</dbReference>
<feature type="site" description="Transition state stabilizer" evidence="19">
    <location>
        <position position="449"/>
    </location>
</feature>
<evidence type="ECO:0000256" key="7">
    <source>
        <dbReference type="ARBA" id="ARBA00022692"/>
    </source>
</evidence>
<keyword evidence="8 18" id="KW-0479">Metal-binding</keyword>
<keyword evidence="10 18" id="KW-0862">Zinc</keyword>
<evidence type="ECO:0000256" key="18">
    <source>
        <dbReference type="PIRSR" id="PIRSR634016-3"/>
    </source>
</evidence>
<dbReference type="Gene3D" id="2.60.40.1730">
    <property type="entry name" value="tricorn interacting facor f3 domain"/>
    <property type="match status" value="1"/>
</dbReference>
<dbReference type="PANTHER" id="PTHR11533:SF301">
    <property type="entry name" value="AMINOPEPTIDASE"/>
    <property type="match status" value="1"/>
</dbReference>
<dbReference type="FunFam" id="2.60.40.1730:FF:000012">
    <property type="entry name" value="Aminopeptidase N"/>
    <property type="match status" value="1"/>
</dbReference>
<dbReference type="FunFam" id="1.10.390.10:FF:000013">
    <property type="entry name" value="Aminopeptidase N"/>
    <property type="match status" value="1"/>
</dbReference>
<dbReference type="Gene3D" id="2.60.40.1910">
    <property type="match status" value="1"/>
</dbReference>
<evidence type="ECO:0000256" key="10">
    <source>
        <dbReference type="ARBA" id="ARBA00022833"/>
    </source>
</evidence>
<evidence type="ECO:0000256" key="6">
    <source>
        <dbReference type="ARBA" id="ARBA00022670"/>
    </source>
</evidence>
<keyword evidence="6 20" id="KW-0645">Protease</keyword>
<evidence type="ECO:0000256" key="11">
    <source>
        <dbReference type="ARBA" id="ARBA00022968"/>
    </source>
</evidence>
<accession>A0A8W7PUW4</accession>
<dbReference type="InterPro" id="IPR050344">
    <property type="entry name" value="Peptidase_M1_aminopeptidases"/>
</dbReference>
<feature type="binding site" evidence="18">
    <location>
        <position position="363"/>
    </location>
    <ligand>
        <name>Zn(2+)</name>
        <dbReference type="ChEBI" id="CHEBI:29105"/>
        <note>catalytic</note>
    </ligand>
</feature>
<keyword evidence="4 20" id="KW-0031">Aminopeptidase</keyword>
<dbReference type="InterPro" id="IPR034016">
    <property type="entry name" value="M1_APN-typ"/>
</dbReference>
<evidence type="ECO:0000256" key="19">
    <source>
        <dbReference type="PIRSR" id="PIRSR634016-4"/>
    </source>
</evidence>
<evidence type="ECO:0000256" key="4">
    <source>
        <dbReference type="ARBA" id="ARBA00022438"/>
    </source>
</evidence>
<evidence type="ECO:0000256" key="13">
    <source>
        <dbReference type="ARBA" id="ARBA00023049"/>
    </source>
</evidence>
<dbReference type="Pfam" id="PF11838">
    <property type="entry name" value="ERAP1_C"/>
    <property type="match status" value="1"/>
</dbReference>
<dbReference type="AlphaFoldDB" id="A0A8W7PUW4"/>
<keyword evidence="9 20" id="KW-0378">Hydrolase</keyword>
<dbReference type="Proteomes" id="UP000075882">
    <property type="component" value="Unassembled WGS sequence"/>
</dbReference>
<dbReference type="GO" id="GO:0070006">
    <property type="term" value="F:metalloaminopeptidase activity"/>
    <property type="evidence" value="ECO:0007669"/>
    <property type="project" value="TreeGrafter"/>
</dbReference>
<keyword evidence="14" id="KW-0472">Membrane</keyword>
<dbReference type="InterPro" id="IPR014782">
    <property type="entry name" value="Peptidase_M1_dom"/>
</dbReference>
<feature type="domain" description="Peptidase M1 membrane alanine aminopeptidase" evidence="21">
    <location>
        <begin position="290"/>
        <end position="517"/>
    </location>
</feature>
<keyword evidence="13 20" id="KW-0482">Metalloprotease</keyword>
<organism evidence="24">
    <name type="scientific">Anopheles coluzzii</name>
    <name type="common">African malaria mosquito</name>
    <dbReference type="NCBI Taxonomy" id="1518534"/>
    <lineage>
        <taxon>Eukaryota</taxon>
        <taxon>Metazoa</taxon>
        <taxon>Ecdysozoa</taxon>
        <taxon>Arthropoda</taxon>
        <taxon>Hexapoda</taxon>
        <taxon>Insecta</taxon>
        <taxon>Pterygota</taxon>
        <taxon>Neoptera</taxon>
        <taxon>Endopterygota</taxon>
        <taxon>Diptera</taxon>
        <taxon>Nematocera</taxon>
        <taxon>Culicoidea</taxon>
        <taxon>Culicidae</taxon>
        <taxon>Anophelinae</taxon>
        <taxon>Anopheles</taxon>
    </lineage>
</organism>
<dbReference type="GO" id="GO:0098552">
    <property type="term" value="C:side of membrane"/>
    <property type="evidence" value="ECO:0007669"/>
    <property type="project" value="UniProtKB-KW"/>
</dbReference>
<dbReference type="GO" id="GO:0008270">
    <property type="term" value="F:zinc ion binding"/>
    <property type="evidence" value="ECO:0007669"/>
    <property type="project" value="UniProtKB-UniRule"/>
</dbReference>
<dbReference type="GO" id="GO:0005615">
    <property type="term" value="C:extracellular space"/>
    <property type="evidence" value="ECO:0007669"/>
    <property type="project" value="TreeGrafter"/>
</dbReference>
<name>A0A8W7PUW4_ANOCL</name>
<dbReference type="InterPro" id="IPR042097">
    <property type="entry name" value="Aminopeptidase_N-like_N_sf"/>
</dbReference>
<dbReference type="Gene3D" id="1.10.390.10">
    <property type="entry name" value="Neutral Protease Domain 2"/>
    <property type="match status" value="1"/>
</dbReference>
<comment type="cofactor">
    <cofactor evidence="18 20">
        <name>Zn(2+)</name>
        <dbReference type="ChEBI" id="CHEBI:29105"/>
    </cofactor>
    <text evidence="18 20">Binds 1 zinc ion per subunit.</text>
</comment>
<feature type="binding site" evidence="18">
    <location>
        <position position="386"/>
    </location>
    <ligand>
        <name>Zn(2+)</name>
        <dbReference type="ChEBI" id="CHEBI:29105"/>
        <note>catalytic</note>
    </ligand>
</feature>
<dbReference type="InterPro" id="IPR045357">
    <property type="entry name" value="Aminopeptidase_N-like_N"/>
</dbReference>
<dbReference type="GO" id="GO:0042277">
    <property type="term" value="F:peptide binding"/>
    <property type="evidence" value="ECO:0007669"/>
    <property type="project" value="TreeGrafter"/>
</dbReference>
<dbReference type="CDD" id="cd09601">
    <property type="entry name" value="M1_APN-Q_like"/>
    <property type="match status" value="1"/>
</dbReference>
<dbReference type="SUPFAM" id="SSF55486">
    <property type="entry name" value="Metalloproteases ('zincins'), catalytic domain"/>
    <property type="match status" value="1"/>
</dbReference>
<feature type="binding site" evidence="18">
    <location>
        <position position="367"/>
    </location>
    <ligand>
        <name>Zn(2+)</name>
        <dbReference type="ChEBI" id="CHEBI:29105"/>
        <note>catalytic</note>
    </ligand>
</feature>
<keyword evidence="12" id="KW-1133">Transmembrane helix</keyword>
<comment type="similarity">
    <text evidence="3 20">Belongs to the peptidase M1 family.</text>
</comment>